<evidence type="ECO:0000313" key="2">
    <source>
        <dbReference type="EMBL" id="MCP2166646.1"/>
    </source>
</evidence>
<dbReference type="GO" id="GO:0003677">
    <property type="term" value="F:DNA binding"/>
    <property type="evidence" value="ECO:0007669"/>
    <property type="project" value="InterPro"/>
</dbReference>
<gene>
    <name evidence="2" type="ORF">LX83_003514</name>
</gene>
<dbReference type="InterPro" id="IPR010982">
    <property type="entry name" value="Lambda_DNA-bd_dom_sf"/>
</dbReference>
<feature type="region of interest" description="Disordered" evidence="1">
    <location>
        <begin position="1"/>
        <end position="23"/>
    </location>
</feature>
<comment type="caution">
    <text evidence="2">The sequence shown here is derived from an EMBL/GenBank/DDBJ whole genome shotgun (WGS) entry which is preliminary data.</text>
</comment>
<evidence type="ECO:0000313" key="3">
    <source>
        <dbReference type="Proteomes" id="UP001206128"/>
    </source>
</evidence>
<name>A0AAE3GE66_9PSEU</name>
<proteinExistence type="predicted"/>
<accession>A0AAE3GE66</accession>
<dbReference type="Gene3D" id="1.10.260.40">
    <property type="entry name" value="lambda repressor-like DNA-binding domains"/>
    <property type="match status" value="1"/>
</dbReference>
<dbReference type="Proteomes" id="UP001206128">
    <property type="component" value="Unassembled WGS sequence"/>
</dbReference>
<organism evidence="2 3">
    <name type="scientific">Goodfellowiella coeruleoviolacea</name>
    <dbReference type="NCBI Taxonomy" id="334858"/>
    <lineage>
        <taxon>Bacteria</taxon>
        <taxon>Bacillati</taxon>
        <taxon>Actinomycetota</taxon>
        <taxon>Actinomycetes</taxon>
        <taxon>Pseudonocardiales</taxon>
        <taxon>Pseudonocardiaceae</taxon>
        <taxon>Goodfellowiella</taxon>
    </lineage>
</organism>
<keyword evidence="3" id="KW-1185">Reference proteome</keyword>
<dbReference type="AlphaFoldDB" id="A0AAE3GE66"/>
<sequence length="346" mass="37764">MSRPATTRSSSPPDSRRATSGQPAGAELADLLSTGPFAAALRAAIRARGLSLQRLQRRLHERGVPISVTALSYWQSGRRRPERPESLAALRHLEDVLDLPVGTLGSLLGPPRPRGRTATRTGRALPVAALWRDRRVAALVAGLDTTADSALTRISQHDQVEIGADRSLRAVRVRQVLRAERDAVDRWVLVFHGMSSANRLPEVRPVRSARLGRLTSDPALGLLAAELLFPRPLRRGETTVVEYELVHTRPGPHPDDTFCRKFRLPVREYLVEVRFAPAALPVRCLRQAHAPDGRPLAPTRIVAVAEDGFAHAVVLDFGPGSVELRWEWPADPAQAAPTSRTTSAAG</sequence>
<feature type="compositionally biased region" description="Low complexity" evidence="1">
    <location>
        <begin position="1"/>
        <end position="13"/>
    </location>
</feature>
<reference evidence="2" key="1">
    <citation type="submission" date="2022-06" db="EMBL/GenBank/DDBJ databases">
        <title>Genomic Encyclopedia of Archaeal and Bacterial Type Strains, Phase II (KMG-II): from individual species to whole genera.</title>
        <authorList>
            <person name="Goeker M."/>
        </authorList>
    </citation>
    <scope>NUCLEOTIDE SEQUENCE</scope>
    <source>
        <strain evidence="2">DSM 43935</strain>
    </source>
</reference>
<evidence type="ECO:0000256" key="1">
    <source>
        <dbReference type="SAM" id="MobiDB-lite"/>
    </source>
</evidence>
<dbReference type="EMBL" id="JAMTCK010000007">
    <property type="protein sequence ID" value="MCP2166646.1"/>
    <property type="molecule type" value="Genomic_DNA"/>
</dbReference>
<protein>
    <submittedName>
        <fullName evidence="2">Uncharacterized protein</fullName>
    </submittedName>
</protein>
<dbReference type="RefSeq" id="WP_253772703.1">
    <property type="nucleotide sequence ID" value="NZ_JAMTCK010000007.1"/>
</dbReference>